<evidence type="ECO:0000256" key="1">
    <source>
        <dbReference type="SAM" id="Coils"/>
    </source>
</evidence>
<reference evidence="2 3" key="1">
    <citation type="submission" date="2017-05" db="EMBL/GenBank/DDBJ databases">
        <authorList>
            <person name="Song R."/>
            <person name="Chenine A.L."/>
            <person name="Ruprecht R.M."/>
        </authorList>
    </citation>
    <scope>NUCLEOTIDE SEQUENCE [LARGE SCALE GENOMIC DNA]</scope>
    <source>
        <strain evidence="2 3">CECT 8899</strain>
    </source>
</reference>
<dbReference type="Proteomes" id="UP000201613">
    <property type="component" value="Unassembled WGS sequence"/>
</dbReference>
<dbReference type="PANTHER" id="PTHR13061">
    <property type="entry name" value="DYNACTIN SUBUNIT P25"/>
    <property type="match status" value="1"/>
</dbReference>
<dbReference type="EMBL" id="FXZK01000002">
    <property type="protein sequence ID" value="SMY07409.1"/>
    <property type="molecule type" value="Genomic_DNA"/>
</dbReference>
<dbReference type="AlphaFoldDB" id="A0A238LCJ4"/>
<accession>A0A238LCJ4</accession>
<dbReference type="InterPro" id="IPR011004">
    <property type="entry name" value="Trimer_LpxA-like_sf"/>
</dbReference>
<sequence length="172" mass="18143">MIYSLDGIAPDVADSAWVAPSCHIIGKVTLAENSSVWFGTTIRGDNERITLGKGSNTQENSVLHTDPGCPLTIAENCTIGHNAILHGCTIGENSLIGMGAIVLNRAVIGRNCLIAAGAIIPEGREIPDGSLVIGAPGKVVRQLDEAAIANLRASAEKYQQNARRFRDTLTKV</sequence>
<keyword evidence="2" id="KW-0808">Transferase</keyword>
<name>A0A238LCJ4_9RHOB</name>
<proteinExistence type="predicted"/>
<keyword evidence="1" id="KW-0175">Coiled coil</keyword>
<dbReference type="InterPro" id="IPR050484">
    <property type="entry name" value="Transf_Hexapept/Carb_Anhydrase"/>
</dbReference>
<dbReference type="Gene3D" id="2.160.10.10">
    <property type="entry name" value="Hexapeptide repeat proteins"/>
    <property type="match status" value="1"/>
</dbReference>
<dbReference type="OrthoDB" id="9803036at2"/>
<organism evidence="2 3">
    <name type="scientific">Flavimaricola marinus</name>
    <dbReference type="NCBI Taxonomy" id="1819565"/>
    <lineage>
        <taxon>Bacteria</taxon>
        <taxon>Pseudomonadati</taxon>
        <taxon>Pseudomonadota</taxon>
        <taxon>Alphaproteobacteria</taxon>
        <taxon>Rhodobacterales</taxon>
        <taxon>Paracoccaceae</taxon>
        <taxon>Flavimaricola</taxon>
    </lineage>
</organism>
<keyword evidence="2" id="KW-0012">Acyltransferase</keyword>
<dbReference type="CDD" id="cd04645">
    <property type="entry name" value="LbH_gamma_CA_like"/>
    <property type="match status" value="1"/>
</dbReference>
<evidence type="ECO:0000313" key="3">
    <source>
        <dbReference type="Proteomes" id="UP000201613"/>
    </source>
</evidence>
<dbReference type="GO" id="GO:0047200">
    <property type="term" value="F:tetrahydrodipicolinate N-acetyltransferase activity"/>
    <property type="evidence" value="ECO:0007669"/>
    <property type="project" value="UniProtKB-EC"/>
</dbReference>
<dbReference type="RefSeq" id="WP_093991614.1">
    <property type="nucleotide sequence ID" value="NZ_FXZK01000002.1"/>
</dbReference>
<dbReference type="InterPro" id="IPR047324">
    <property type="entry name" value="LbH_gamma_CA-like"/>
</dbReference>
<evidence type="ECO:0000313" key="2">
    <source>
        <dbReference type="EMBL" id="SMY07409.1"/>
    </source>
</evidence>
<dbReference type="Pfam" id="PF00132">
    <property type="entry name" value="Hexapep"/>
    <property type="match status" value="1"/>
</dbReference>
<dbReference type="InterPro" id="IPR001451">
    <property type="entry name" value="Hexapep"/>
</dbReference>
<keyword evidence="3" id="KW-1185">Reference proteome</keyword>
<dbReference type="SUPFAM" id="SSF51161">
    <property type="entry name" value="Trimeric LpxA-like enzymes"/>
    <property type="match status" value="1"/>
</dbReference>
<feature type="coiled-coil region" evidence="1">
    <location>
        <begin position="141"/>
        <end position="168"/>
    </location>
</feature>
<gene>
    <name evidence="2" type="primary">dapH</name>
    <name evidence="2" type="ORF">LOM8899_01544</name>
</gene>
<protein>
    <submittedName>
        <fullName evidence="2">2,3,4,5-tetrahydropyridine-2,6-dicarboxylate N-acetyltransferase</fullName>
        <ecNumber evidence="2">2.3.1.89</ecNumber>
    </submittedName>
</protein>
<dbReference type="EC" id="2.3.1.89" evidence="2"/>
<dbReference type="PANTHER" id="PTHR13061:SF29">
    <property type="entry name" value="GAMMA CARBONIC ANHYDRASE-LIKE 1, MITOCHONDRIAL-RELATED"/>
    <property type="match status" value="1"/>
</dbReference>